<comment type="catalytic activity">
    <reaction evidence="5">
        <text>L-cysteinyl-[protein] + hexadecanoyl-CoA = S-hexadecanoyl-L-cysteinyl-[protein] + CoA</text>
        <dbReference type="Rhea" id="RHEA:36683"/>
        <dbReference type="Rhea" id="RHEA-COMP:10131"/>
        <dbReference type="Rhea" id="RHEA-COMP:11032"/>
        <dbReference type="ChEBI" id="CHEBI:29950"/>
        <dbReference type="ChEBI" id="CHEBI:57287"/>
        <dbReference type="ChEBI" id="CHEBI:57379"/>
        <dbReference type="ChEBI" id="CHEBI:74151"/>
        <dbReference type="EC" id="2.3.1.225"/>
    </reaction>
</comment>
<dbReference type="OrthoDB" id="4096362at2759"/>
<keyword evidence="3" id="KW-0564">Palmitate</keyword>
<evidence type="ECO:0000256" key="5">
    <source>
        <dbReference type="ARBA" id="ARBA00048048"/>
    </source>
</evidence>
<dbReference type="PANTHER" id="PTHR22883">
    <property type="entry name" value="ZINC FINGER DHHC DOMAIN CONTAINING PROTEIN"/>
    <property type="match status" value="1"/>
</dbReference>
<dbReference type="InterPro" id="IPR039859">
    <property type="entry name" value="PFA4/ZDH16/20/ERF2-like"/>
</dbReference>
<sequence>MANNTGVFILTCSLILITMTLFFAFDGRLLAQRVSPAIPVAAAILFIFVMSTLLRTAFSDPGILPRATVEEAAYNEAYEEQQNHNGQRPPPRTREVFVKVSKEKKDGEQSNFVDAIKKSPASIIEAIICFFSIWSIVGLAGFHTYLIASNQTTNEDIKGSYSNRRGVDNVNPFSEGNVFKNCCAILCGPFTPSLIRRRTYVVPEASRHGSSNGALTENNIITNNRQQNVYGTVESIHIQTDVVIICIIYFYL</sequence>
<dbReference type="EMBL" id="CAJFCJ010000012">
    <property type="protein sequence ID" value="CAD5120589.1"/>
    <property type="molecule type" value="Genomic_DNA"/>
</dbReference>
<protein>
    <recommendedName>
        <fullName evidence="2">protein S-acyltransferase</fullName>
        <ecNumber evidence="2">2.3.1.225</ecNumber>
    </recommendedName>
</protein>
<keyword evidence="6" id="KW-0472">Membrane</keyword>
<feature type="transmembrane region" description="Helical" evidence="6">
    <location>
        <begin position="6"/>
        <end position="25"/>
    </location>
</feature>
<evidence type="ECO:0000256" key="6">
    <source>
        <dbReference type="SAM" id="Phobius"/>
    </source>
</evidence>
<evidence type="ECO:0000256" key="4">
    <source>
        <dbReference type="ARBA" id="ARBA00023288"/>
    </source>
</evidence>
<reference evidence="7 8" key="1">
    <citation type="submission" date="2020-08" db="EMBL/GenBank/DDBJ databases">
        <authorList>
            <person name="Hejnol A."/>
        </authorList>
    </citation>
    <scope>NUCLEOTIDE SEQUENCE [LARGE SCALE GENOMIC DNA]</scope>
</reference>
<dbReference type="AlphaFoldDB" id="A0A7I8VXH3"/>
<evidence type="ECO:0000313" key="7">
    <source>
        <dbReference type="EMBL" id="CAD5120589.1"/>
    </source>
</evidence>
<dbReference type="Proteomes" id="UP000549394">
    <property type="component" value="Unassembled WGS sequence"/>
</dbReference>
<proteinExistence type="predicted"/>
<gene>
    <name evidence="7" type="ORF">DGYR_LOCUS8668</name>
</gene>
<feature type="transmembrane region" description="Helical" evidence="6">
    <location>
        <begin position="123"/>
        <end position="148"/>
    </location>
</feature>
<keyword evidence="8" id="KW-1185">Reference proteome</keyword>
<keyword evidence="6" id="KW-0812">Transmembrane</keyword>
<organism evidence="7 8">
    <name type="scientific">Dimorphilus gyrociliatus</name>
    <dbReference type="NCBI Taxonomy" id="2664684"/>
    <lineage>
        <taxon>Eukaryota</taxon>
        <taxon>Metazoa</taxon>
        <taxon>Spiralia</taxon>
        <taxon>Lophotrochozoa</taxon>
        <taxon>Annelida</taxon>
        <taxon>Polychaeta</taxon>
        <taxon>Polychaeta incertae sedis</taxon>
        <taxon>Dinophilidae</taxon>
        <taxon>Dimorphilus</taxon>
    </lineage>
</organism>
<dbReference type="EC" id="2.3.1.225" evidence="2"/>
<name>A0A7I8VXH3_9ANNE</name>
<evidence type="ECO:0000256" key="1">
    <source>
        <dbReference type="ARBA" id="ARBA00004127"/>
    </source>
</evidence>
<evidence type="ECO:0000256" key="3">
    <source>
        <dbReference type="ARBA" id="ARBA00023139"/>
    </source>
</evidence>
<keyword evidence="4" id="KW-0449">Lipoprotein</keyword>
<dbReference type="GO" id="GO:0006612">
    <property type="term" value="P:protein targeting to membrane"/>
    <property type="evidence" value="ECO:0007669"/>
    <property type="project" value="TreeGrafter"/>
</dbReference>
<dbReference type="PANTHER" id="PTHR22883:SF43">
    <property type="entry name" value="PALMITOYLTRANSFERASE APP"/>
    <property type="match status" value="1"/>
</dbReference>
<evidence type="ECO:0000313" key="8">
    <source>
        <dbReference type="Proteomes" id="UP000549394"/>
    </source>
</evidence>
<comment type="subcellular location">
    <subcellularLocation>
        <location evidence="1">Endomembrane system</location>
        <topology evidence="1">Multi-pass membrane protein</topology>
    </subcellularLocation>
</comment>
<comment type="caution">
    <text evidence="7">The sequence shown here is derived from an EMBL/GenBank/DDBJ whole genome shotgun (WGS) entry which is preliminary data.</text>
</comment>
<dbReference type="GO" id="GO:0005794">
    <property type="term" value="C:Golgi apparatus"/>
    <property type="evidence" value="ECO:0007669"/>
    <property type="project" value="TreeGrafter"/>
</dbReference>
<evidence type="ECO:0000256" key="2">
    <source>
        <dbReference type="ARBA" id="ARBA00012210"/>
    </source>
</evidence>
<dbReference type="GO" id="GO:0019706">
    <property type="term" value="F:protein-cysteine S-palmitoyltransferase activity"/>
    <property type="evidence" value="ECO:0007669"/>
    <property type="project" value="UniProtKB-EC"/>
</dbReference>
<keyword evidence="6" id="KW-1133">Transmembrane helix</keyword>
<accession>A0A7I8VXH3</accession>
<feature type="transmembrane region" description="Helical" evidence="6">
    <location>
        <begin position="37"/>
        <end position="58"/>
    </location>
</feature>
<dbReference type="GO" id="GO:0005783">
    <property type="term" value="C:endoplasmic reticulum"/>
    <property type="evidence" value="ECO:0007669"/>
    <property type="project" value="TreeGrafter"/>
</dbReference>